<evidence type="ECO:0000256" key="4">
    <source>
        <dbReference type="ARBA" id="ARBA00023163"/>
    </source>
</evidence>
<dbReference type="InParanoid" id="A0A0Q3F7I4"/>
<dbReference type="FunCoup" id="A0A0Q3F7I4">
    <property type="interactions" value="29"/>
</dbReference>
<evidence type="ECO:0000313" key="8">
    <source>
        <dbReference type="EMBL" id="KQJ95719.1"/>
    </source>
</evidence>
<keyword evidence="10" id="KW-1185">Reference proteome</keyword>
<protein>
    <recommendedName>
        <fullName evidence="7">MADS-box domain-containing protein</fullName>
    </recommendedName>
</protein>
<dbReference type="FunFam" id="3.40.1810.10:FF:000006">
    <property type="entry name" value="Agamous-like MADS-box protein AGL62"/>
    <property type="match status" value="1"/>
</dbReference>
<accession>A0A0Q3F7I4</accession>
<evidence type="ECO:0000259" key="7">
    <source>
        <dbReference type="PROSITE" id="PS50066"/>
    </source>
</evidence>
<dbReference type="GO" id="GO:0000978">
    <property type="term" value="F:RNA polymerase II cis-regulatory region sequence-specific DNA binding"/>
    <property type="evidence" value="ECO:0000318"/>
    <property type="project" value="GO_Central"/>
</dbReference>
<dbReference type="InterPro" id="IPR036879">
    <property type="entry name" value="TF_MADSbox_sf"/>
</dbReference>
<keyword evidence="3" id="KW-0238">DNA-binding</keyword>
<evidence type="ECO:0000256" key="2">
    <source>
        <dbReference type="ARBA" id="ARBA00023015"/>
    </source>
</evidence>
<dbReference type="Gene3D" id="3.40.1810.10">
    <property type="entry name" value="Transcription factor, MADS-box"/>
    <property type="match status" value="1"/>
</dbReference>
<keyword evidence="5" id="KW-0539">Nucleus</keyword>
<evidence type="ECO:0000256" key="3">
    <source>
        <dbReference type="ARBA" id="ARBA00023125"/>
    </source>
</evidence>
<dbReference type="Gramene" id="KQJ95719">
    <property type="protein sequence ID" value="KQJ95719"/>
    <property type="gene ID" value="BRADI_3g18670v3"/>
</dbReference>
<dbReference type="OrthoDB" id="1390705at2759"/>
<keyword evidence="4" id="KW-0804">Transcription</keyword>
<dbReference type="Proteomes" id="UP000008810">
    <property type="component" value="Chromosome 3"/>
</dbReference>
<feature type="domain" description="MADS-box" evidence="7">
    <location>
        <begin position="8"/>
        <end position="68"/>
    </location>
</feature>
<sequence length="254" mass="28439">MVKGKTTKGRQKIEIKAIHSEKARHVCFSKRRQGLFGKANELSTLCGAGVAIVVFSPGGKIFSFGNPSVDSIIHRFLPKSINDAHAMVGGSNQIHVDPNNLRALSQEYSNLQMVMEAEQKRKKRIQEEMEEMERESEGRVMRWLNTDVTALRLEELEEFHGELTALECMVNGRLYWLLQQAKKMKKTLPQFHGKETSTAQFMSPFKNVMPMSSTPFSSTNGQTTTSSVTGETPFFLVYGAEDTLSSELKIGSPC</sequence>
<dbReference type="SMART" id="SM00432">
    <property type="entry name" value="MADS"/>
    <property type="match status" value="1"/>
</dbReference>
<evidence type="ECO:0000256" key="6">
    <source>
        <dbReference type="SAM" id="Coils"/>
    </source>
</evidence>
<keyword evidence="2" id="KW-0805">Transcription regulation</keyword>
<dbReference type="GO" id="GO:0000981">
    <property type="term" value="F:DNA-binding transcription factor activity, RNA polymerase II-specific"/>
    <property type="evidence" value="ECO:0000318"/>
    <property type="project" value="GO_Central"/>
</dbReference>
<dbReference type="AlphaFoldDB" id="A0A0Q3F7I4"/>
<evidence type="ECO:0000313" key="10">
    <source>
        <dbReference type="Proteomes" id="UP000008810"/>
    </source>
</evidence>
<dbReference type="PANTHER" id="PTHR11945:SF776">
    <property type="entry name" value="AGAMOUS-LIKE 50-RELATED"/>
    <property type="match status" value="1"/>
</dbReference>
<comment type="subcellular location">
    <subcellularLocation>
        <location evidence="1">Nucleus</location>
    </subcellularLocation>
</comment>
<gene>
    <name evidence="8" type="ORF">BRADI_3g18670v3</name>
</gene>
<dbReference type="SUPFAM" id="SSF55455">
    <property type="entry name" value="SRF-like"/>
    <property type="match status" value="1"/>
</dbReference>
<dbReference type="InterPro" id="IPR002100">
    <property type="entry name" value="TF_MADSbox"/>
</dbReference>
<keyword evidence="6" id="KW-0175">Coiled coil</keyword>
<dbReference type="Pfam" id="PF00319">
    <property type="entry name" value="SRF-TF"/>
    <property type="match status" value="1"/>
</dbReference>
<dbReference type="PRINTS" id="PR00404">
    <property type="entry name" value="MADSDOMAIN"/>
</dbReference>
<feature type="coiled-coil region" evidence="6">
    <location>
        <begin position="101"/>
        <end position="135"/>
    </location>
</feature>
<dbReference type="GO" id="GO:0005634">
    <property type="term" value="C:nucleus"/>
    <property type="evidence" value="ECO:0007669"/>
    <property type="project" value="UniProtKB-SubCell"/>
</dbReference>
<evidence type="ECO:0000313" key="9">
    <source>
        <dbReference type="EnsemblPlants" id="KQJ95719"/>
    </source>
</evidence>
<dbReference type="EMBL" id="CM000882">
    <property type="protein sequence ID" value="KQJ95719.1"/>
    <property type="molecule type" value="Genomic_DNA"/>
</dbReference>
<reference evidence="9" key="3">
    <citation type="submission" date="2018-08" db="UniProtKB">
        <authorList>
            <consortium name="EnsemblPlants"/>
        </authorList>
    </citation>
    <scope>IDENTIFICATION</scope>
    <source>
        <strain evidence="9">cv. Bd21</strain>
    </source>
</reference>
<organism evidence="8">
    <name type="scientific">Brachypodium distachyon</name>
    <name type="common">Purple false brome</name>
    <name type="synonym">Trachynia distachya</name>
    <dbReference type="NCBI Taxonomy" id="15368"/>
    <lineage>
        <taxon>Eukaryota</taxon>
        <taxon>Viridiplantae</taxon>
        <taxon>Streptophyta</taxon>
        <taxon>Embryophyta</taxon>
        <taxon>Tracheophyta</taxon>
        <taxon>Spermatophyta</taxon>
        <taxon>Magnoliopsida</taxon>
        <taxon>Liliopsida</taxon>
        <taxon>Poales</taxon>
        <taxon>Poaceae</taxon>
        <taxon>BOP clade</taxon>
        <taxon>Pooideae</taxon>
        <taxon>Stipodae</taxon>
        <taxon>Brachypodieae</taxon>
        <taxon>Brachypodium</taxon>
    </lineage>
</organism>
<reference evidence="8" key="2">
    <citation type="submission" date="2017-06" db="EMBL/GenBank/DDBJ databases">
        <title>WGS assembly of Brachypodium distachyon.</title>
        <authorList>
            <consortium name="The International Brachypodium Initiative"/>
            <person name="Lucas S."/>
            <person name="Harmon-Smith M."/>
            <person name="Lail K."/>
            <person name="Tice H."/>
            <person name="Grimwood J."/>
            <person name="Bruce D."/>
            <person name="Barry K."/>
            <person name="Shu S."/>
            <person name="Lindquist E."/>
            <person name="Wang M."/>
            <person name="Pitluck S."/>
            <person name="Vogel J.P."/>
            <person name="Garvin D.F."/>
            <person name="Mockler T.C."/>
            <person name="Schmutz J."/>
            <person name="Rokhsar D."/>
            <person name="Bevan M.W."/>
        </authorList>
    </citation>
    <scope>NUCLEOTIDE SEQUENCE</scope>
    <source>
        <strain evidence="8">Bd21</strain>
    </source>
</reference>
<dbReference type="PANTHER" id="PTHR11945">
    <property type="entry name" value="MADS BOX PROTEIN"/>
    <property type="match status" value="1"/>
</dbReference>
<name>A0A0Q3F7I4_BRADI</name>
<dbReference type="EnsemblPlants" id="KQJ95719">
    <property type="protein sequence ID" value="KQJ95719"/>
    <property type="gene ID" value="BRADI_3g18670v3"/>
</dbReference>
<reference evidence="8 9" key="1">
    <citation type="journal article" date="2010" name="Nature">
        <title>Genome sequencing and analysis of the model grass Brachypodium distachyon.</title>
        <authorList>
            <consortium name="International Brachypodium Initiative"/>
        </authorList>
    </citation>
    <scope>NUCLEOTIDE SEQUENCE [LARGE SCALE GENOMIC DNA]</scope>
    <source>
        <strain evidence="8 9">Bd21</strain>
    </source>
</reference>
<proteinExistence type="predicted"/>
<dbReference type="PROSITE" id="PS50066">
    <property type="entry name" value="MADS_BOX_2"/>
    <property type="match status" value="1"/>
</dbReference>
<evidence type="ECO:0000256" key="1">
    <source>
        <dbReference type="ARBA" id="ARBA00004123"/>
    </source>
</evidence>
<evidence type="ECO:0000256" key="5">
    <source>
        <dbReference type="ARBA" id="ARBA00023242"/>
    </source>
</evidence>
<dbReference type="GO" id="GO:0046983">
    <property type="term" value="F:protein dimerization activity"/>
    <property type="evidence" value="ECO:0007669"/>
    <property type="project" value="InterPro"/>
</dbReference>
<dbReference type="GO" id="GO:0006357">
    <property type="term" value="P:regulation of transcription by RNA polymerase II"/>
    <property type="evidence" value="ECO:0000318"/>
    <property type="project" value="GO_Central"/>
</dbReference>